<evidence type="ECO:0000259" key="4">
    <source>
        <dbReference type="PROSITE" id="PS50887"/>
    </source>
</evidence>
<evidence type="ECO:0000313" key="6">
    <source>
        <dbReference type="Proteomes" id="UP000233293"/>
    </source>
</evidence>
<dbReference type="GO" id="GO:0043709">
    <property type="term" value="P:cell adhesion involved in single-species biofilm formation"/>
    <property type="evidence" value="ECO:0007669"/>
    <property type="project" value="TreeGrafter"/>
</dbReference>
<feature type="domain" description="GGDEF" evidence="4">
    <location>
        <begin position="224"/>
        <end position="359"/>
    </location>
</feature>
<sequence length="362" mass="40170">MQLMAPVRPVPQDDDFVDALRRARSTIDLLAQLRIAPTPSRFTLVFLHQCGEMADLSKAVNRLLGHDKLTAVALDELYDEFFGRFLEETELRTASQRIGRTMADVSDCLDEASDTAERYGSVLADFSGSADQLADVIDPSNLRVVAELSEAIGTVLSETRKMAEINDLLEERLQLSAREIELLREHLDLLEREAGLDALTGIANRKSFDIMLRETIAMASREEQPVALLMIDIDHFKVFNDTHGHQLGDNVLKLVARYMKECIKGRDTVARYGGEEFAVILPHTGLDAAVQAANLVRRHVSMKRVVNRRTGASLGQITLSIGVAEYRPGEPASELVHRADEALYFAKSTGRDKVAGENEIQA</sequence>
<dbReference type="InterPro" id="IPR000160">
    <property type="entry name" value="GGDEF_dom"/>
</dbReference>
<dbReference type="FunFam" id="3.30.70.270:FF:000001">
    <property type="entry name" value="Diguanylate cyclase domain protein"/>
    <property type="match status" value="1"/>
</dbReference>
<keyword evidence="3" id="KW-0175">Coiled coil</keyword>
<dbReference type="AlphaFoldDB" id="A0A2N3PQL8"/>
<dbReference type="InterPro" id="IPR043128">
    <property type="entry name" value="Rev_trsase/Diguanyl_cyclase"/>
</dbReference>
<evidence type="ECO:0000256" key="3">
    <source>
        <dbReference type="SAM" id="Coils"/>
    </source>
</evidence>
<keyword evidence="6" id="KW-1185">Reference proteome</keyword>
<evidence type="ECO:0000256" key="1">
    <source>
        <dbReference type="ARBA" id="ARBA00012528"/>
    </source>
</evidence>
<organism evidence="5 6">
    <name type="scientific">Telmatospirillum siberiense</name>
    <dbReference type="NCBI Taxonomy" id="382514"/>
    <lineage>
        <taxon>Bacteria</taxon>
        <taxon>Pseudomonadati</taxon>
        <taxon>Pseudomonadota</taxon>
        <taxon>Alphaproteobacteria</taxon>
        <taxon>Rhodospirillales</taxon>
        <taxon>Rhodospirillaceae</taxon>
        <taxon>Telmatospirillum</taxon>
    </lineage>
</organism>
<dbReference type="GO" id="GO:0005886">
    <property type="term" value="C:plasma membrane"/>
    <property type="evidence" value="ECO:0007669"/>
    <property type="project" value="TreeGrafter"/>
</dbReference>
<proteinExistence type="predicted"/>
<dbReference type="CDD" id="cd01949">
    <property type="entry name" value="GGDEF"/>
    <property type="match status" value="1"/>
</dbReference>
<dbReference type="InterPro" id="IPR050469">
    <property type="entry name" value="Diguanylate_Cyclase"/>
</dbReference>
<gene>
    <name evidence="5" type="ORF">CWS72_20440</name>
</gene>
<dbReference type="InterPro" id="IPR029787">
    <property type="entry name" value="Nucleotide_cyclase"/>
</dbReference>
<evidence type="ECO:0000313" key="5">
    <source>
        <dbReference type="EMBL" id="PKU22699.1"/>
    </source>
</evidence>
<dbReference type="SUPFAM" id="SSF55073">
    <property type="entry name" value="Nucleotide cyclase"/>
    <property type="match status" value="1"/>
</dbReference>
<dbReference type="EMBL" id="PIUM01000028">
    <property type="protein sequence ID" value="PKU22699.1"/>
    <property type="molecule type" value="Genomic_DNA"/>
</dbReference>
<dbReference type="GO" id="GO:0052621">
    <property type="term" value="F:diguanylate cyclase activity"/>
    <property type="evidence" value="ECO:0007669"/>
    <property type="project" value="UniProtKB-EC"/>
</dbReference>
<protein>
    <recommendedName>
        <fullName evidence="1">diguanylate cyclase</fullName>
        <ecNumber evidence="1">2.7.7.65</ecNumber>
    </recommendedName>
</protein>
<evidence type="ECO:0000256" key="2">
    <source>
        <dbReference type="ARBA" id="ARBA00034247"/>
    </source>
</evidence>
<accession>A0A2N3PQL8</accession>
<feature type="coiled-coil region" evidence="3">
    <location>
        <begin position="166"/>
        <end position="193"/>
    </location>
</feature>
<dbReference type="GO" id="GO:1902201">
    <property type="term" value="P:negative regulation of bacterial-type flagellum-dependent cell motility"/>
    <property type="evidence" value="ECO:0007669"/>
    <property type="project" value="TreeGrafter"/>
</dbReference>
<dbReference type="NCBIfam" id="TIGR00254">
    <property type="entry name" value="GGDEF"/>
    <property type="match status" value="1"/>
</dbReference>
<dbReference type="Proteomes" id="UP000233293">
    <property type="component" value="Unassembled WGS sequence"/>
</dbReference>
<name>A0A2N3PQL8_9PROT</name>
<dbReference type="Pfam" id="PF00990">
    <property type="entry name" value="GGDEF"/>
    <property type="match status" value="1"/>
</dbReference>
<dbReference type="Gene3D" id="3.30.70.270">
    <property type="match status" value="1"/>
</dbReference>
<comment type="caution">
    <text evidence="5">The sequence shown here is derived from an EMBL/GenBank/DDBJ whole genome shotgun (WGS) entry which is preliminary data.</text>
</comment>
<dbReference type="PROSITE" id="PS50887">
    <property type="entry name" value="GGDEF"/>
    <property type="match status" value="1"/>
</dbReference>
<dbReference type="PANTHER" id="PTHR45138">
    <property type="entry name" value="REGULATORY COMPONENTS OF SENSORY TRANSDUCTION SYSTEM"/>
    <property type="match status" value="1"/>
</dbReference>
<comment type="catalytic activity">
    <reaction evidence="2">
        <text>2 GTP = 3',3'-c-di-GMP + 2 diphosphate</text>
        <dbReference type="Rhea" id="RHEA:24898"/>
        <dbReference type="ChEBI" id="CHEBI:33019"/>
        <dbReference type="ChEBI" id="CHEBI:37565"/>
        <dbReference type="ChEBI" id="CHEBI:58805"/>
        <dbReference type="EC" id="2.7.7.65"/>
    </reaction>
</comment>
<dbReference type="PANTHER" id="PTHR45138:SF9">
    <property type="entry name" value="DIGUANYLATE CYCLASE DGCM-RELATED"/>
    <property type="match status" value="1"/>
</dbReference>
<dbReference type="EC" id="2.7.7.65" evidence="1"/>
<reference evidence="6" key="1">
    <citation type="submission" date="2017-12" db="EMBL/GenBank/DDBJ databases">
        <title>Draft genome sequence of Telmatospirillum siberiense 26-4b1T, an acidotolerant peatland alphaproteobacterium potentially involved in sulfur cycling.</title>
        <authorList>
            <person name="Hausmann B."/>
            <person name="Pjevac P."/>
            <person name="Schreck K."/>
            <person name="Herbold C.W."/>
            <person name="Daims H."/>
            <person name="Wagner M."/>
            <person name="Pester M."/>
            <person name="Loy A."/>
        </authorList>
    </citation>
    <scope>NUCLEOTIDE SEQUENCE [LARGE SCALE GENOMIC DNA]</scope>
    <source>
        <strain evidence="6">26-4b1</strain>
    </source>
</reference>
<dbReference type="SMART" id="SM00267">
    <property type="entry name" value="GGDEF"/>
    <property type="match status" value="1"/>
</dbReference>